<comment type="caution">
    <text evidence="1">The sequence shown here is derived from an EMBL/GenBank/DDBJ whole genome shotgun (WGS) entry which is preliminary data.</text>
</comment>
<dbReference type="RefSeq" id="WP_263723447.1">
    <property type="nucleotide sequence ID" value="NZ_JAOWLA010000033.1"/>
</dbReference>
<dbReference type="EMBL" id="JAOWLA010000033">
    <property type="protein sequence ID" value="MCV2866898.1"/>
    <property type="molecule type" value="Genomic_DNA"/>
</dbReference>
<evidence type="ECO:0000313" key="1">
    <source>
        <dbReference type="EMBL" id="MCV2866898.1"/>
    </source>
</evidence>
<sequence>MTLKTYDRDDLKRACLAALDAVAVEHPAGHQGKLAARYVLHTPRGAAIEIMFEKGPKTLANLWMNREAGEGMINAGIRYRLSPAVDTYVTADDEGRPRYGRHSALKPMRQLANADLICFTIERPGEIKQLLEHLQAH</sequence>
<gene>
    <name evidence="1" type="ORF">OE647_19520</name>
</gene>
<name>A0ABT2Z728_9RHOB</name>
<keyword evidence="2" id="KW-1185">Reference proteome</keyword>
<evidence type="ECO:0000313" key="2">
    <source>
        <dbReference type="Proteomes" id="UP001652503"/>
    </source>
</evidence>
<accession>A0ABT2Z728</accession>
<organism evidence="1 2">
    <name type="scientific">Albidovulum sediminicola</name>
    <dbReference type="NCBI Taxonomy" id="2984331"/>
    <lineage>
        <taxon>Bacteria</taxon>
        <taxon>Pseudomonadati</taxon>
        <taxon>Pseudomonadota</taxon>
        <taxon>Alphaproteobacteria</taxon>
        <taxon>Rhodobacterales</taxon>
        <taxon>Paracoccaceae</taxon>
        <taxon>Albidovulum</taxon>
    </lineage>
</organism>
<reference evidence="1 2" key="1">
    <citation type="submission" date="2022-10" db="EMBL/GenBank/DDBJ databases">
        <title>Defluviimonas sp. nov., isolated from ocean surface water.</title>
        <authorList>
            <person name="He W."/>
            <person name="Wang L."/>
            <person name="Zhang D.-F."/>
        </authorList>
    </citation>
    <scope>NUCLEOTIDE SEQUENCE [LARGE SCALE GENOMIC DNA]</scope>
    <source>
        <strain evidence="1 2">WL0075</strain>
    </source>
</reference>
<protein>
    <submittedName>
        <fullName evidence="1">Uncharacterized protein</fullName>
    </submittedName>
</protein>
<proteinExistence type="predicted"/>
<dbReference type="Proteomes" id="UP001652503">
    <property type="component" value="Unassembled WGS sequence"/>
</dbReference>